<name>A0A1X2GUV2_9FUNG</name>
<dbReference type="Proteomes" id="UP000242146">
    <property type="component" value="Unassembled WGS sequence"/>
</dbReference>
<keyword evidence="2" id="KW-1185">Reference proteome</keyword>
<comment type="caution">
    <text evidence="1">The sequence shown here is derived from an EMBL/GenBank/DDBJ whole genome shotgun (WGS) entry which is preliminary data.</text>
</comment>
<evidence type="ECO:0000313" key="1">
    <source>
        <dbReference type="EMBL" id="ORX61807.1"/>
    </source>
</evidence>
<dbReference type="AlphaFoldDB" id="A0A1X2GUV2"/>
<proteinExistence type="predicted"/>
<protein>
    <submittedName>
        <fullName evidence="1">Uncharacterized protein</fullName>
    </submittedName>
</protein>
<evidence type="ECO:0000313" key="2">
    <source>
        <dbReference type="Proteomes" id="UP000242146"/>
    </source>
</evidence>
<dbReference type="EMBL" id="MCGT01000003">
    <property type="protein sequence ID" value="ORX61807.1"/>
    <property type="molecule type" value="Genomic_DNA"/>
</dbReference>
<organism evidence="1 2">
    <name type="scientific">Hesseltinella vesiculosa</name>
    <dbReference type="NCBI Taxonomy" id="101127"/>
    <lineage>
        <taxon>Eukaryota</taxon>
        <taxon>Fungi</taxon>
        <taxon>Fungi incertae sedis</taxon>
        <taxon>Mucoromycota</taxon>
        <taxon>Mucoromycotina</taxon>
        <taxon>Mucoromycetes</taxon>
        <taxon>Mucorales</taxon>
        <taxon>Cunninghamellaceae</taxon>
        <taxon>Hesseltinella</taxon>
    </lineage>
</organism>
<reference evidence="1 2" key="1">
    <citation type="submission" date="2016-07" db="EMBL/GenBank/DDBJ databases">
        <title>Pervasive Adenine N6-methylation of Active Genes in Fungi.</title>
        <authorList>
            <consortium name="DOE Joint Genome Institute"/>
            <person name="Mondo S.J."/>
            <person name="Dannebaum R.O."/>
            <person name="Kuo R.C."/>
            <person name="Labutti K."/>
            <person name="Haridas S."/>
            <person name="Kuo A."/>
            <person name="Salamov A."/>
            <person name="Ahrendt S.R."/>
            <person name="Lipzen A."/>
            <person name="Sullivan W."/>
            <person name="Andreopoulos W.B."/>
            <person name="Clum A."/>
            <person name="Lindquist E."/>
            <person name="Daum C."/>
            <person name="Ramamoorthy G.K."/>
            <person name="Gryganskyi A."/>
            <person name="Culley D."/>
            <person name="Magnuson J.K."/>
            <person name="James T.Y."/>
            <person name="O'Malley M.A."/>
            <person name="Stajich J.E."/>
            <person name="Spatafora J.W."/>
            <person name="Visel A."/>
            <person name="Grigoriev I.V."/>
        </authorList>
    </citation>
    <scope>NUCLEOTIDE SEQUENCE [LARGE SCALE GENOMIC DNA]</scope>
    <source>
        <strain evidence="1 2">NRRL 3301</strain>
    </source>
</reference>
<accession>A0A1X2GUV2</accession>
<sequence>MVTYASNLINFDYSIFNDKHQSPNNKFTFENKLTLQSMQEKWAAQSTGRKRTEASKQQYQRQLTWHDHIIRHYNSYWKTIDSN</sequence>
<gene>
    <name evidence="1" type="ORF">DM01DRAFT_1370818</name>
</gene>